<dbReference type="GO" id="GO:0000978">
    <property type="term" value="F:RNA polymerase II cis-regulatory region sequence-specific DNA binding"/>
    <property type="evidence" value="ECO:0007669"/>
    <property type="project" value="TreeGrafter"/>
</dbReference>
<keyword evidence="6" id="KW-0539">Nucleus</keyword>
<accession>A0A8E0S3L8</accession>
<feature type="non-terminal residue" evidence="10">
    <location>
        <position position="493"/>
    </location>
</feature>
<dbReference type="Proteomes" id="UP000728185">
    <property type="component" value="Unassembled WGS sequence"/>
</dbReference>
<feature type="compositionally biased region" description="Low complexity" evidence="8">
    <location>
        <begin position="471"/>
        <end position="486"/>
    </location>
</feature>
<dbReference type="GO" id="GO:0008270">
    <property type="term" value="F:zinc ion binding"/>
    <property type="evidence" value="ECO:0007669"/>
    <property type="project" value="UniProtKB-KW"/>
</dbReference>
<comment type="caution">
    <text evidence="10">The sequence shown here is derived from an EMBL/GenBank/DDBJ whole genome shotgun (WGS) entry which is preliminary data.</text>
</comment>
<evidence type="ECO:0000313" key="11">
    <source>
        <dbReference type="Proteomes" id="UP000728185"/>
    </source>
</evidence>
<dbReference type="PANTHER" id="PTHR23235">
    <property type="entry name" value="KRUEPPEL-LIKE TRANSCRIPTION FACTOR"/>
    <property type="match status" value="1"/>
</dbReference>
<dbReference type="Gene3D" id="3.30.160.60">
    <property type="entry name" value="Classic Zinc Finger"/>
    <property type="match status" value="3"/>
</dbReference>
<evidence type="ECO:0000256" key="5">
    <source>
        <dbReference type="ARBA" id="ARBA00022833"/>
    </source>
</evidence>
<dbReference type="EMBL" id="LUCM01002637">
    <property type="protein sequence ID" value="KAA0197076.1"/>
    <property type="molecule type" value="Genomic_DNA"/>
</dbReference>
<keyword evidence="5" id="KW-0862">Zinc</keyword>
<dbReference type="InterPro" id="IPR013087">
    <property type="entry name" value="Znf_C2H2_type"/>
</dbReference>
<evidence type="ECO:0000256" key="7">
    <source>
        <dbReference type="PROSITE-ProRule" id="PRU00042"/>
    </source>
</evidence>
<keyword evidence="11" id="KW-1185">Reference proteome</keyword>
<evidence type="ECO:0000256" key="3">
    <source>
        <dbReference type="ARBA" id="ARBA00022737"/>
    </source>
</evidence>
<dbReference type="GO" id="GO:0000981">
    <property type="term" value="F:DNA-binding transcription factor activity, RNA polymerase II-specific"/>
    <property type="evidence" value="ECO:0007669"/>
    <property type="project" value="TreeGrafter"/>
</dbReference>
<dbReference type="InterPro" id="IPR036236">
    <property type="entry name" value="Znf_C2H2_sf"/>
</dbReference>
<protein>
    <recommendedName>
        <fullName evidence="9">C2H2-type domain-containing protein</fullName>
    </recommendedName>
</protein>
<dbReference type="OrthoDB" id="6365676at2759"/>
<feature type="domain" description="C2H2-type" evidence="9">
    <location>
        <begin position="401"/>
        <end position="430"/>
    </location>
</feature>
<dbReference type="SMART" id="SM00355">
    <property type="entry name" value="ZnF_C2H2"/>
    <property type="match status" value="3"/>
</dbReference>
<dbReference type="Pfam" id="PF00096">
    <property type="entry name" value="zf-C2H2"/>
    <property type="match status" value="3"/>
</dbReference>
<dbReference type="AlphaFoldDB" id="A0A8E0S3L8"/>
<evidence type="ECO:0000259" key="9">
    <source>
        <dbReference type="PROSITE" id="PS50157"/>
    </source>
</evidence>
<evidence type="ECO:0000313" key="10">
    <source>
        <dbReference type="EMBL" id="KAA0197076.1"/>
    </source>
</evidence>
<name>A0A8E0S3L8_9TREM</name>
<dbReference type="PROSITE" id="PS50157">
    <property type="entry name" value="ZINC_FINGER_C2H2_2"/>
    <property type="match status" value="3"/>
</dbReference>
<dbReference type="FunFam" id="3.30.160.60:FF:000125">
    <property type="entry name" value="Putative zinc finger protein 143"/>
    <property type="match status" value="1"/>
</dbReference>
<keyword evidence="2" id="KW-0479">Metal-binding</keyword>
<dbReference type="SUPFAM" id="SSF57667">
    <property type="entry name" value="beta-beta-alpha zinc fingers"/>
    <property type="match status" value="2"/>
</dbReference>
<evidence type="ECO:0000256" key="2">
    <source>
        <dbReference type="ARBA" id="ARBA00022723"/>
    </source>
</evidence>
<feature type="domain" description="C2H2-type" evidence="9">
    <location>
        <begin position="371"/>
        <end position="400"/>
    </location>
</feature>
<reference evidence="10" key="1">
    <citation type="submission" date="2019-05" db="EMBL/GenBank/DDBJ databases">
        <title>Annotation for the trematode Fasciolopsis buski.</title>
        <authorList>
            <person name="Choi Y.-J."/>
        </authorList>
    </citation>
    <scope>NUCLEOTIDE SEQUENCE</scope>
    <source>
        <strain evidence="10">HT</strain>
        <tissue evidence="10">Whole worm</tissue>
    </source>
</reference>
<keyword evidence="3" id="KW-0677">Repeat</keyword>
<feature type="region of interest" description="Disordered" evidence="8">
    <location>
        <begin position="457"/>
        <end position="493"/>
    </location>
</feature>
<dbReference type="GO" id="GO:0005634">
    <property type="term" value="C:nucleus"/>
    <property type="evidence" value="ECO:0007669"/>
    <property type="project" value="UniProtKB-SubCell"/>
</dbReference>
<evidence type="ECO:0000256" key="8">
    <source>
        <dbReference type="SAM" id="MobiDB-lite"/>
    </source>
</evidence>
<sequence>DGLKYNRAPWFVPILQFREFQIAEVLLSLSKSVSHSSLCNTNEMVPRPGFTDDPESVLADPGENDVPFCEANGSFSERSLLRNMKFKLDRVKSIGRSSTHSDLLSVVSGMDGASKSSNYYANEMDIPAQNINPSEPPSLGEQVNSSFHVPLTLSLSTTDWLYSQLIQRVQSGYAIRRSSTLLDEEDSESSHINHRVNEPSLFHLEQIDPSDQPPRPVFGLETTPPVNHYSDASCCAFQNADHGYHACCHDAHVDSFPSGHLTKSNSSGYFDGNSPVSSSFLATTLSSGSLESCFSSSSNLSSLNCSSHDSDYPRNDCPSPSPTGSVTSHPFLRNGGSASGGVVDSAFVTPAPMSVDTTNAITGLSTRVKTHRCTFEGCNKAYFKSSHLKAHIRVHTGEKPYVCDWSFCGRRFARSDELSRHRRAHTGERNFVCNQCPRRFSRSDHLTKHLRRHATSPLTGIAGCSGGGGISNKSGSRSSTGTSSLTEHLPQNQ</sequence>
<dbReference type="FunFam" id="3.30.160.60:FF:000446">
    <property type="entry name" value="Zinc finger protein"/>
    <property type="match status" value="1"/>
</dbReference>
<comment type="subcellular location">
    <subcellularLocation>
        <location evidence="1">Nucleus</location>
    </subcellularLocation>
</comment>
<gene>
    <name evidence="10" type="ORF">FBUS_04087</name>
</gene>
<feature type="domain" description="C2H2-type" evidence="9">
    <location>
        <begin position="431"/>
        <end position="458"/>
    </location>
</feature>
<evidence type="ECO:0000256" key="6">
    <source>
        <dbReference type="ARBA" id="ARBA00023242"/>
    </source>
</evidence>
<dbReference type="PROSITE" id="PS00028">
    <property type="entry name" value="ZINC_FINGER_C2H2_1"/>
    <property type="match status" value="3"/>
</dbReference>
<evidence type="ECO:0000256" key="4">
    <source>
        <dbReference type="ARBA" id="ARBA00022771"/>
    </source>
</evidence>
<keyword evidence="4 7" id="KW-0863">Zinc-finger</keyword>
<evidence type="ECO:0000256" key="1">
    <source>
        <dbReference type="ARBA" id="ARBA00004123"/>
    </source>
</evidence>
<dbReference type="FunFam" id="3.30.160.60:FF:000018">
    <property type="entry name" value="Krueppel-like factor 15"/>
    <property type="match status" value="1"/>
</dbReference>
<proteinExistence type="predicted"/>
<dbReference type="PANTHER" id="PTHR23235:SF164">
    <property type="entry name" value="C2H2-TYPE DOMAIN-CONTAINING PROTEIN"/>
    <property type="match status" value="1"/>
</dbReference>
<organism evidence="10 11">
    <name type="scientific">Fasciolopsis buskii</name>
    <dbReference type="NCBI Taxonomy" id="27845"/>
    <lineage>
        <taxon>Eukaryota</taxon>
        <taxon>Metazoa</taxon>
        <taxon>Spiralia</taxon>
        <taxon>Lophotrochozoa</taxon>
        <taxon>Platyhelminthes</taxon>
        <taxon>Trematoda</taxon>
        <taxon>Digenea</taxon>
        <taxon>Plagiorchiida</taxon>
        <taxon>Echinostomata</taxon>
        <taxon>Echinostomatoidea</taxon>
        <taxon>Fasciolidae</taxon>
        <taxon>Fasciolopsis</taxon>
    </lineage>
</organism>